<organism evidence="7 8">
    <name type="scientific">Lodderomyces beijingensis</name>
    <dbReference type="NCBI Taxonomy" id="1775926"/>
    <lineage>
        <taxon>Eukaryota</taxon>
        <taxon>Fungi</taxon>
        <taxon>Dikarya</taxon>
        <taxon>Ascomycota</taxon>
        <taxon>Saccharomycotina</taxon>
        <taxon>Pichiomycetes</taxon>
        <taxon>Debaryomycetaceae</taxon>
        <taxon>Candida/Lodderomyces clade</taxon>
        <taxon>Lodderomyces</taxon>
    </lineage>
</organism>
<dbReference type="InterPro" id="IPR036864">
    <property type="entry name" value="Zn2-C6_fun-type_DNA-bd_sf"/>
</dbReference>
<dbReference type="SUPFAM" id="SSF57701">
    <property type="entry name" value="Zn2/Cys6 DNA-binding domain"/>
    <property type="match status" value="1"/>
</dbReference>
<evidence type="ECO:0000256" key="1">
    <source>
        <dbReference type="ARBA" id="ARBA00004123"/>
    </source>
</evidence>
<feature type="domain" description="Zn(2)-C6 fungal-type" evidence="6">
    <location>
        <begin position="16"/>
        <end position="48"/>
    </location>
</feature>
<sequence>MSSISKPVKLKRASVACNSCRESKLKCLNNSNMATCQRCNNLNIKCTYTLKHSQLKRKKSARAEPQLNPITVTLPDKETILEVIEIFFNNQYTGIFRLFHKPSFISFLQSDKFDPTSFIENPPPTTSLLEPTPIVLLGILALCARLHPTLPKSYGTFEEANAASFQPNPNNTFTPESASSSSNYFGYHAKRILGQDFETPTFSKVQALCVLSSHEWGEGNASRSHMYSGIAARMAMILGLDEEDPDLTYQSHFLESEVRRRTMWSVYLMDRCNASGRGSKSCIELKDVKVRLPCDEKSFIFGTGQEQSFRDDVTQFIEKNNSVELAKVSCCGYMVYLFEIWRNISKWVGEMGGKLERRAPWDQESPYYKFGVELDMFQERLPQYLRFEAMNAHIANGSATEFAYFHGLYFLCRVFLCREYFYSAPESLPAGWWKDQATKLFNSLKALDSITKTLKPINLMVIAPFTGFEVFTTGSTSLYIAAYPSKVLRAHFNEDISQTFSKMAKDSLETLKSWKNTWGLGQKWIETMKKLKDMLARIADVQDDEFRHKMHDYGNIEQKSMHISHLVSGEERTTNKEDSMTVDLLNSLDLGSLFPDWIDAMI</sequence>
<dbReference type="InterPro" id="IPR050815">
    <property type="entry name" value="TF_fung"/>
</dbReference>
<evidence type="ECO:0000256" key="5">
    <source>
        <dbReference type="ARBA" id="ARBA00023242"/>
    </source>
</evidence>
<name>A0ABP0ZGW6_9ASCO</name>
<evidence type="ECO:0000256" key="2">
    <source>
        <dbReference type="ARBA" id="ARBA00022723"/>
    </source>
</evidence>
<keyword evidence="3" id="KW-0805">Transcription regulation</keyword>
<keyword evidence="4" id="KW-0804">Transcription</keyword>
<dbReference type="Proteomes" id="UP001497383">
    <property type="component" value="Chromosome 1"/>
</dbReference>
<dbReference type="PANTHER" id="PTHR47338">
    <property type="entry name" value="ZN(II)2CYS6 TRANSCRIPTION FACTOR (EUROFUNG)-RELATED"/>
    <property type="match status" value="1"/>
</dbReference>
<dbReference type="PANTHER" id="PTHR47338:SF5">
    <property type="entry name" value="ZN(II)2CYS6 TRANSCRIPTION FACTOR (EUROFUNG)"/>
    <property type="match status" value="1"/>
</dbReference>
<dbReference type="EMBL" id="OZ022405">
    <property type="protein sequence ID" value="CAK9436509.1"/>
    <property type="molecule type" value="Genomic_DNA"/>
</dbReference>
<evidence type="ECO:0000256" key="4">
    <source>
        <dbReference type="ARBA" id="ARBA00023163"/>
    </source>
</evidence>
<dbReference type="GeneID" id="92206263"/>
<dbReference type="Gene3D" id="4.10.240.10">
    <property type="entry name" value="Zn(2)-C6 fungal-type DNA-binding domain"/>
    <property type="match status" value="1"/>
</dbReference>
<dbReference type="PROSITE" id="PS50048">
    <property type="entry name" value="ZN2_CY6_FUNGAL_2"/>
    <property type="match status" value="1"/>
</dbReference>
<keyword evidence="2" id="KW-0479">Metal-binding</keyword>
<comment type="subcellular location">
    <subcellularLocation>
        <location evidence="1">Nucleus</location>
    </subcellularLocation>
</comment>
<keyword evidence="8" id="KW-1185">Reference proteome</keyword>
<keyword evidence="5" id="KW-0539">Nucleus</keyword>
<evidence type="ECO:0000313" key="8">
    <source>
        <dbReference type="Proteomes" id="UP001497383"/>
    </source>
</evidence>
<dbReference type="SMART" id="SM00906">
    <property type="entry name" value="Fungal_trans"/>
    <property type="match status" value="1"/>
</dbReference>
<evidence type="ECO:0000313" key="7">
    <source>
        <dbReference type="EMBL" id="CAK9436509.1"/>
    </source>
</evidence>
<accession>A0ABP0ZGW6</accession>
<proteinExistence type="predicted"/>
<dbReference type="CDD" id="cd00067">
    <property type="entry name" value="GAL4"/>
    <property type="match status" value="1"/>
</dbReference>
<dbReference type="Pfam" id="PF00172">
    <property type="entry name" value="Zn_clus"/>
    <property type="match status" value="1"/>
</dbReference>
<reference evidence="7 8" key="1">
    <citation type="submission" date="2024-03" db="EMBL/GenBank/DDBJ databases">
        <authorList>
            <person name="Brejova B."/>
        </authorList>
    </citation>
    <scope>NUCLEOTIDE SEQUENCE [LARGE SCALE GENOMIC DNA]</scope>
    <source>
        <strain evidence="7 8">CBS 14171</strain>
    </source>
</reference>
<gene>
    <name evidence="7" type="ORF">LODBEIA_P10670</name>
</gene>
<evidence type="ECO:0000259" key="6">
    <source>
        <dbReference type="PROSITE" id="PS50048"/>
    </source>
</evidence>
<protein>
    <recommendedName>
        <fullName evidence="6">Zn(2)-C6 fungal-type domain-containing protein</fullName>
    </recommendedName>
</protein>
<dbReference type="SMART" id="SM00066">
    <property type="entry name" value="GAL4"/>
    <property type="match status" value="1"/>
</dbReference>
<dbReference type="CDD" id="cd12148">
    <property type="entry name" value="fungal_TF_MHR"/>
    <property type="match status" value="1"/>
</dbReference>
<dbReference type="Pfam" id="PF04082">
    <property type="entry name" value="Fungal_trans"/>
    <property type="match status" value="1"/>
</dbReference>
<dbReference type="PROSITE" id="PS00463">
    <property type="entry name" value="ZN2_CY6_FUNGAL_1"/>
    <property type="match status" value="1"/>
</dbReference>
<dbReference type="InterPro" id="IPR001138">
    <property type="entry name" value="Zn2Cys6_DnaBD"/>
</dbReference>
<evidence type="ECO:0000256" key="3">
    <source>
        <dbReference type="ARBA" id="ARBA00023015"/>
    </source>
</evidence>
<dbReference type="RefSeq" id="XP_066828005.1">
    <property type="nucleotide sequence ID" value="XM_066970914.1"/>
</dbReference>
<dbReference type="InterPro" id="IPR007219">
    <property type="entry name" value="XnlR_reg_dom"/>
</dbReference>